<dbReference type="AlphaFoldDB" id="A0A0K8TLH5"/>
<evidence type="ECO:0000313" key="8">
    <source>
        <dbReference type="EMBL" id="JAI15207.1"/>
    </source>
</evidence>
<evidence type="ECO:0000256" key="1">
    <source>
        <dbReference type="ARBA" id="ARBA00001974"/>
    </source>
</evidence>
<dbReference type="GO" id="GO:0004499">
    <property type="term" value="F:N,N-dimethylaniline monooxygenase activity"/>
    <property type="evidence" value="ECO:0007669"/>
    <property type="project" value="InterPro"/>
</dbReference>
<protein>
    <submittedName>
        <fullName evidence="8">Putative flavin-containing monooxygenase</fullName>
    </submittedName>
</protein>
<evidence type="ECO:0000256" key="5">
    <source>
        <dbReference type="ARBA" id="ARBA00022857"/>
    </source>
</evidence>
<dbReference type="PIRSF" id="PIRSF000332">
    <property type="entry name" value="FMO"/>
    <property type="match status" value="1"/>
</dbReference>
<organism evidence="8">
    <name type="scientific">Tabanus bromius</name>
    <name type="common">Band-eyed brown horse fly</name>
    <dbReference type="NCBI Taxonomy" id="304241"/>
    <lineage>
        <taxon>Eukaryota</taxon>
        <taxon>Metazoa</taxon>
        <taxon>Ecdysozoa</taxon>
        <taxon>Arthropoda</taxon>
        <taxon>Hexapoda</taxon>
        <taxon>Insecta</taxon>
        <taxon>Pterygota</taxon>
        <taxon>Neoptera</taxon>
        <taxon>Endopterygota</taxon>
        <taxon>Diptera</taxon>
        <taxon>Brachycera</taxon>
        <taxon>Tabanomorpha</taxon>
        <taxon>Tabanoidea</taxon>
        <taxon>Tabanidae</taxon>
        <taxon>Tabanus</taxon>
    </lineage>
</organism>
<reference evidence="8" key="1">
    <citation type="journal article" date="2015" name="Insect Biochem. Mol. Biol.">
        <title>An insight into the sialome of the horse fly, Tabanus bromius.</title>
        <authorList>
            <person name="Ribeiro J.M."/>
            <person name="Kazimirova M."/>
            <person name="Takac P."/>
            <person name="Andersen J.F."/>
            <person name="Francischetti I.M."/>
        </authorList>
    </citation>
    <scope>NUCLEOTIDE SEQUENCE</scope>
</reference>
<keyword evidence="3" id="KW-0285">Flavoprotein</keyword>
<proteinExistence type="evidence at transcript level"/>
<keyword evidence="6" id="KW-0560">Oxidoreductase</keyword>
<dbReference type="Gene3D" id="3.50.50.60">
    <property type="entry name" value="FAD/NAD(P)-binding domain"/>
    <property type="match status" value="2"/>
</dbReference>
<dbReference type="InterPro" id="IPR050346">
    <property type="entry name" value="FMO-like"/>
</dbReference>
<accession>A0A0K8TLH5</accession>
<keyword evidence="4" id="KW-0274">FAD</keyword>
<dbReference type="GO" id="GO:0050660">
    <property type="term" value="F:flavin adenine dinucleotide binding"/>
    <property type="evidence" value="ECO:0007669"/>
    <property type="project" value="InterPro"/>
</dbReference>
<evidence type="ECO:0000256" key="2">
    <source>
        <dbReference type="ARBA" id="ARBA00009183"/>
    </source>
</evidence>
<keyword evidence="5" id="KW-0521">NADP</keyword>
<dbReference type="SUPFAM" id="SSF51905">
    <property type="entry name" value="FAD/NAD(P)-binding domain"/>
    <property type="match status" value="2"/>
</dbReference>
<name>A0A0K8TLH5_TABBR</name>
<dbReference type="Pfam" id="PF00743">
    <property type="entry name" value="FMO-like"/>
    <property type="match status" value="2"/>
</dbReference>
<feature type="non-terminal residue" evidence="8">
    <location>
        <position position="1"/>
    </location>
</feature>
<comment type="cofactor">
    <cofactor evidence="1">
        <name>FAD</name>
        <dbReference type="ChEBI" id="CHEBI:57692"/>
    </cofactor>
</comment>
<evidence type="ECO:0000256" key="6">
    <source>
        <dbReference type="ARBA" id="ARBA00023002"/>
    </source>
</evidence>
<dbReference type="InterPro" id="IPR020946">
    <property type="entry name" value="Flavin_mOase-like"/>
</dbReference>
<dbReference type="InterPro" id="IPR036188">
    <property type="entry name" value="FAD/NAD-bd_sf"/>
</dbReference>
<evidence type="ECO:0000256" key="3">
    <source>
        <dbReference type="ARBA" id="ARBA00022630"/>
    </source>
</evidence>
<dbReference type="PRINTS" id="PR00370">
    <property type="entry name" value="FMOXYGENASE"/>
</dbReference>
<dbReference type="InterPro" id="IPR000960">
    <property type="entry name" value="Flavin_mOase"/>
</dbReference>
<dbReference type="EMBL" id="GDAI01002396">
    <property type="protein sequence ID" value="JAI15207.1"/>
    <property type="molecule type" value="mRNA"/>
</dbReference>
<evidence type="ECO:0000256" key="7">
    <source>
        <dbReference type="ARBA" id="ARBA00023033"/>
    </source>
</evidence>
<keyword evidence="7 8" id="KW-0503">Monooxygenase</keyword>
<dbReference type="FunFam" id="3.50.50.60:FF:000138">
    <property type="entry name" value="Flavin-containing monooxygenase"/>
    <property type="match status" value="1"/>
</dbReference>
<sequence>NKSKMRVAIIGAGTAGLCAAKHAIQNGMDVTVFEQGQEIGGTWVYTDKIGKNEYGIDIHSSMYRGLHTNLPKEIMGYPDFPIPDQEESYIPAEDILRFLRSYSDTFKVTERILFQHYVIRVRPIRVGLNHEWEVIVKDLPNDRIQTYCFEYVMICNGHYHTPAFPDYPGTENYKGRQLHSHDYRCPEPFKDETVLVVGAGPSGMDLAYEISKVAKRVTLSHHMKNKPKTVFPPNVSLKPDVVKILENGAEYEDGTRETFSLIFYCTGYKYAFPFLSVDSGISIEENHVYPLWKHCINISYPSMAFIGLPFYVCACQMIDIQVRFAIKYFSGKKPLPSEAEMRADTNREMQERWEKGLKKRQAHMMGPDQVKYYDDLSATAEIENIKPVMTKLHNASSQRFLDDLVNFRKDKFKVIDDETFVKVN</sequence>
<evidence type="ECO:0000256" key="4">
    <source>
        <dbReference type="ARBA" id="ARBA00022827"/>
    </source>
</evidence>
<comment type="similarity">
    <text evidence="2">Belongs to the FMO family.</text>
</comment>
<dbReference type="GO" id="GO:0050661">
    <property type="term" value="F:NADP binding"/>
    <property type="evidence" value="ECO:0007669"/>
    <property type="project" value="InterPro"/>
</dbReference>
<dbReference type="PANTHER" id="PTHR23023">
    <property type="entry name" value="DIMETHYLANILINE MONOOXYGENASE"/>
    <property type="match status" value="1"/>
</dbReference>